<comment type="caution">
    <text evidence="2">The sequence shown here is derived from an EMBL/GenBank/DDBJ whole genome shotgun (WGS) entry which is preliminary data.</text>
</comment>
<sequence length="406" mass="44890">MKLANVFTVFRKEFLDVIRDRRTLISMILLPLGIIPLMIFGLGSFAGKQYQKLEEKSYPVILISESEETWLVNELEDQRGLQVITTVGDTAVSLEMLQDRTVQAILYIPAVDPAVSGTDPVAENGYDVQIWYDRSRDESSIVERKVRKGLVEYRDMLVRDELQTLGLPYSVVRPFDIQSHNRASDTQMAGAVLGMLLPYMVILMSLTGITYPAIDMTAGEKERHTMETLLISPATRTELVLGKFLTASLVGVISSLLSVVSLAVTFSMLGTTLGAEVSGELQFRIDPVAFGIVVILLVPVATLFAALIIAIAVNARSYKEAQSYVYPIVMLVIFPAMASMMPGVQEDVRMAFVPVVNVSLALRNTMVGTIDFNLVLITFLTSVFYAAIAIFIAVRIFQKESVLLRT</sequence>
<protein>
    <recommendedName>
        <fullName evidence="4">Sodium ABC transporter permease</fullName>
    </recommendedName>
</protein>
<name>A0A532UZ55_UNCL8</name>
<keyword evidence="1" id="KW-0472">Membrane</keyword>
<evidence type="ECO:0008006" key="4">
    <source>
        <dbReference type="Google" id="ProtNLM"/>
    </source>
</evidence>
<feature type="transmembrane region" description="Helical" evidence="1">
    <location>
        <begin position="244"/>
        <end position="269"/>
    </location>
</feature>
<dbReference type="GO" id="GO:0005886">
    <property type="term" value="C:plasma membrane"/>
    <property type="evidence" value="ECO:0007669"/>
    <property type="project" value="UniProtKB-SubCell"/>
</dbReference>
<dbReference type="Pfam" id="PF12679">
    <property type="entry name" value="ABC2_membrane_2"/>
    <property type="match status" value="1"/>
</dbReference>
<evidence type="ECO:0000313" key="3">
    <source>
        <dbReference type="Proteomes" id="UP000319619"/>
    </source>
</evidence>
<reference evidence="2 3" key="1">
    <citation type="submission" date="2017-06" db="EMBL/GenBank/DDBJ databases">
        <title>Novel microbial phyla capable of carbon fixation and sulfur reduction in deep-sea sediments.</title>
        <authorList>
            <person name="Huang J."/>
            <person name="Baker B."/>
            <person name="Wang Y."/>
        </authorList>
    </citation>
    <scope>NUCLEOTIDE SEQUENCE [LARGE SCALE GENOMIC DNA]</scope>
    <source>
        <strain evidence="2">B3_LCP</strain>
    </source>
</reference>
<dbReference type="GO" id="GO:0140359">
    <property type="term" value="F:ABC-type transporter activity"/>
    <property type="evidence" value="ECO:0007669"/>
    <property type="project" value="InterPro"/>
</dbReference>
<feature type="transmembrane region" description="Helical" evidence="1">
    <location>
        <begin position="24"/>
        <end position="46"/>
    </location>
</feature>
<feature type="transmembrane region" description="Helical" evidence="1">
    <location>
        <begin position="324"/>
        <end position="344"/>
    </location>
</feature>
<organism evidence="2 3">
    <name type="scientific">candidate division LCP-89 bacterium B3_LCP</name>
    <dbReference type="NCBI Taxonomy" id="2012998"/>
    <lineage>
        <taxon>Bacteria</taxon>
        <taxon>Pseudomonadati</taxon>
        <taxon>Bacteria division LCP-89</taxon>
    </lineage>
</organism>
<dbReference type="EMBL" id="NJBN01000005">
    <property type="protein sequence ID" value="TKJ40243.1"/>
    <property type="molecule type" value="Genomic_DNA"/>
</dbReference>
<dbReference type="Proteomes" id="UP000319619">
    <property type="component" value="Unassembled WGS sequence"/>
</dbReference>
<accession>A0A532UZ55</accession>
<evidence type="ECO:0000313" key="2">
    <source>
        <dbReference type="EMBL" id="TKJ40243.1"/>
    </source>
</evidence>
<gene>
    <name evidence="2" type="ORF">CEE37_07920</name>
</gene>
<feature type="transmembrane region" description="Helical" evidence="1">
    <location>
        <begin position="372"/>
        <end position="397"/>
    </location>
</feature>
<keyword evidence="1" id="KW-0812">Transmembrane</keyword>
<evidence type="ECO:0000256" key="1">
    <source>
        <dbReference type="SAM" id="Phobius"/>
    </source>
</evidence>
<dbReference type="AlphaFoldDB" id="A0A532UZ55"/>
<proteinExistence type="predicted"/>
<feature type="transmembrane region" description="Helical" evidence="1">
    <location>
        <begin position="289"/>
        <end position="312"/>
    </location>
</feature>
<dbReference type="PANTHER" id="PTHR43471">
    <property type="entry name" value="ABC TRANSPORTER PERMEASE"/>
    <property type="match status" value="1"/>
</dbReference>
<dbReference type="PANTHER" id="PTHR43471:SF3">
    <property type="entry name" value="ABC TRANSPORTER PERMEASE PROTEIN NATB"/>
    <property type="match status" value="1"/>
</dbReference>
<feature type="transmembrane region" description="Helical" evidence="1">
    <location>
        <begin position="188"/>
        <end position="214"/>
    </location>
</feature>
<keyword evidence="1" id="KW-1133">Transmembrane helix</keyword>